<protein>
    <submittedName>
        <fullName evidence="3">D-inositol 3-phosphate glycosyltransferase</fullName>
        <ecNumber evidence="3">2.4.1.250</ecNumber>
    </submittedName>
</protein>
<feature type="domain" description="Glycosyltransferase subfamily 4-like N-terminal" evidence="2">
    <location>
        <begin position="23"/>
        <end position="169"/>
    </location>
</feature>
<dbReference type="CDD" id="cd03801">
    <property type="entry name" value="GT4_PimA-like"/>
    <property type="match status" value="1"/>
</dbReference>
<comment type="caution">
    <text evidence="3">The sequence shown here is derived from an EMBL/GenBank/DDBJ whole genome shotgun (WGS) entry which is preliminary data.</text>
</comment>
<proteinExistence type="predicted"/>
<dbReference type="EMBL" id="MLJW01000038">
    <property type="protein sequence ID" value="OIR07344.1"/>
    <property type="molecule type" value="Genomic_DNA"/>
</dbReference>
<dbReference type="Pfam" id="PF00534">
    <property type="entry name" value="Glycos_transf_1"/>
    <property type="match status" value="1"/>
</dbReference>
<accession>A0A1J5STJ0</accession>
<dbReference type="Gene3D" id="3.40.50.2000">
    <property type="entry name" value="Glycogen Phosphorylase B"/>
    <property type="match status" value="2"/>
</dbReference>
<evidence type="ECO:0000259" key="1">
    <source>
        <dbReference type="Pfam" id="PF00534"/>
    </source>
</evidence>
<reference evidence="3" key="1">
    <citation type="submission" date="2016-10" db="EMBL/GenBank/DDBJ databases">
        <title>Sequence of Gallionella enrichment culture.</title>
        <authorList>
            <person name="Poehlein A."/>
            <person name="Muehling M."/>
            <person name="Daniel R."/>
        </authorList>
    </citation>
    <scope>NUCLEOTIDE SEQUENCE</scope>
</reference>
<keyword evidence="3" id="KW-0328">Glycosyltransferase</keyword>
<dbReference type="SUPFAM" id="SSF53756">
    <property type="entry name" value="UDP-Glycosyltransferase/glycogen phosphorylase"/>
    <property type="match status" value="1"/>
</dbReference>
<gene>
    <name evidence="3" type="primary">mshA_7</name>
    <name evidence="3" type="ORF">GALL_106000</name>
</gene>
<feature type="domain" description="Glycosyl transferase family 1" evidence="1">
    <location>
        <begin position="178"/>
        <end position="359"/>
    </location>
</feature>
<keyword evidence="3" id="KW-0808">Transferase</keyword>
<dbReference type="Pfam" id="PF13439">
    <property type="entry name" value="Glyco_transf_4"/>
    <property type="match status" value="1"/>
</dbReference>
<dbReference type="GO" id="GO:0102710">
    <property type="term" value="F:D-inositol-3-phosphate glycosyltransferase activity"/>
    <property type="evidence" value="ECO:0007669"/>
    <property type="project" value="UniProtKB-EC"/>
</dbReference>
<evidence type="ECO:0000259" key="2">
    <source>
        <dbReference type="Pfam" id="PF13439"/>
    </source>
</evidence>
<name>A0A1J5STJ0_9ZZZZ</name>
<dbReference type="InterPro" id="IPR001296">
    <property type="entry name" value="Glyco_trans_1"/>
</dbReference>
<sequence length="385" mass="42995">MRITIVMGHADLMPPDSGDSTARSWNLLATEFAKQGHEVTILSRRWRGTPAHELREGVRHIRVPGFDRTWRMGKSMWRDFRWSGRTMRAIPDSDVTVTVGGLFVPLRLGYRHGRYGRIVVAPAGLSRKRFRLLKRVDSVLAISSPVKAAIASVMPKLTPKIHVVGFPIDWQLLSKAKPSVEAEDPVTIGYLGRLHPEKGTDVLVQALEQLQSMCLSQPWRVVFSKARESSTGSTTNETYATAVERRLIALLGPDRFVLRQAPRTTERLVATYYEIDVFCYPSLQRTREIYSLAVVEAMASGAVPVVSDLPFVPDLIENGVNGEIFDPRAPEAADRLARTLARLVTDRAYRATMSEAARQSVYRFDVPLLASRLLADFATLALATK</sequence>
<dbReference type="PANTHER" id="PTHR12526">
    <property type="entry name" value="GLYCOSYLTRANSFERASE"/>
    <property type="match status" value="1"/>
</dbReference>
<dbReference type="AlphaFoldDB" id="A0A1J5STJ0"/>
<dbReference type="EC" id="2.4.1.250" evidence="3"/>
<organism evidence="3">
    <name type="scientific">mine drainage metagenome</name>
    <dbReference type="NCBI Taxonomy" id="410659"/>
    <lineage>
        <taxon>unclassified sequences</taxon>
        <taxon>metagenomes</taxon>
        <taxon>ecological metagenomes</taxon>
    </lineage>
</organism>
<evidence type="ECO:0000313" key="3">
    <source>
        <dbReference type="EMBL" id="OIR07344.1"/>
    </source>
</evidence>
<dbReference type="InterPro" id="IPR028098">
    <property type="entry name" value="Glyco_trans_4-like_N"/>
</dbReference>